<evidence type="ECO:0000256" key="1">
    <source>
        <dbReference type="ARBA" id="ARBA00001917"/>
    </source>
</evidence>
<dbReference type="InterPro" id="IPR029479">
    <property type="entry name" value="Nitroreductase"/>
</dbReference>
<evidence type="ECO:0000256" key="3">
    <source>
        <dbReference type="ARBA" id="ARBA00022630"/>
    </source>
</evidence>
<dbReference type="GO" id="GO:0016491">
    <property type="term" value="F:oxidoreductase activity"/>
    <property type="evidence" value="ECO:0007669"/>
    <property type="project" value="UniProtKB-KW"/>
</dbReference>
<protein>
    <submittedName>
        <fullName evidence="8">Oxygen-insensitive NAD(P)H nitroreductase</fullName>
        <ecNumber evidence="8">1.-.-.-</ecNumber>
    </submittedName>
</protein>
<dbReference type="RefSeq" id="WP_237442991.1">
    <property type="nucleotide sequence ID" value="NZ_CAKLPX010000001.1"/>
</dbReference>
<dbReference type="InterPro" id="IPR033878">
    <property type="entry name" value="NfsB-like"/>
</dbReference>
<evidence type="ECO:0000313" key="9">
    <source>
        <dbReference type="Proteomes" id="UP000838100"/>
    </source>
</evidence>
<comment type="caution">
    <text evidence="8">The sequence shown here is derived from an EMBL/GenBank/DDBJ whole genome shotgun (WGS) entry which is preliminary data.</text>
</comment>
<dbReference type="InterPro" id="IPR000415">
    <property type="entry name" value="Nitroreductase-like"/>
</dbReference>
<keyword evidence="5" id="KW-0521">NADP</keyword>
<keyword evidence="3" id="KW-0285">Flavoprotein</keyword>
<keyword evidence="9" id="KW-1185">Reference proteome</keyword>
<comment type="cofactor">
    <cofactor evidence="1">
        <name>FMN</name>
        <dbReference type="ChEBI" id="CHEBI:58210"/>
    </cofactor>
</comment>
<keyword evidence="4" id="KW-0288">FMN</keyword>
<dbReference type="Pfam" id="PF00881">
    <property type="entry name" value="Nitroreductase"/>
    <property type="match status" value="1"/>
</dbReference>
<dbReference type="PANTHER" id="PTHR43673:SF2">
    <property type="entry name" value="NITROREDUCTASE"/>
    <property type="match status" value="1"/>
</dbReference>
<name>A0ABM9AAT4_9GAMM</name>
<reference evidence="8" key="1">
    <citation type="submission" date="2021-12" db="EMBL/GenBank/DDBJ databases">
        <authorList>
            <person name="Rodrigo-Torres L."/>
            <person name="Arahal R. D."/>
            <person name="Lucena T."/>
        </authorList>
    </citation>
    <scope>NUCLEOTIDE SEQUENCE</scope>
    <source>
        <strain evidence="8">CECT 8267</strain>
    </source>
</reference>
<evidence type="ECO:0000256" key="5">
    <source>
        <dbReference type="ARBA" id="ARBA00022857"/>
    </source>
</evidence>
<dbReference type="EMBL" id="CAKLPX010000001">
    <property type="protein sequence ID" value="CAH0990308.1"/>
    <property type="molecule type" value="Genomic_DNA"/>
</dbReference>
<proteinExistence type="inferred from homology"/>
<dbReference type="Proteomes" id="UP000838100">
    <property type="component" value="Unassembled WGS sequence"/>
</dbReference>
<evidence type="ECO:0000256" key="2">
    <source>
        <dbReference type="ARBA" id="ARBA00007118"/>
    </source>
</evidence>
<evidence type="ECO:0000259" key="7">
    <source>
        <dbReference type="Pfam" id="PF00881"/>
    </source>
</evidence>
<evidence type="ECO:0000256" key="6">
    <source>
        <dbReference type="ARBA" id="ARBA00023002"/>
    </source>
</evidence>
<evidence type="ECO:0000313" key="8">
    <source>
        <dbReference type="EMBL" id="CAH0990308.1"/>
    </source>
</evidence>
<feature type="domain" description="Nitroreductase" evidence="7">
    <location>
        <begin position="9"/>
        <end position="180"/>
    </location>
</feature>
<keyword evidence="6 8" id="KW-0560">Oxidoreductase</keyword>
<dbReference type="SUPFAM" id="SSF55469">
    <property type="entry name" value="FMN-dependent nitroreductase-like"/>
    <property type="match status" value="1"/>
</dbReference>
<organism evidence="8 9">
    <name type="scientific">Sinobacterium norvegicum</name>
    <dbReference type="NCBI Taxonomy" id="1641715"/>
    <lineage>
        <taxon>Bacteria</taxon>
        <taxon>Pseudomonadati</taxon>
        <taxon>Pseudomonadota</taxon>
        <taxon>Gammaproteobacteria</taxon>
        <taxon>Cellvibrionales</taxon>
        <taxon>Spongiibacteraceae</taxon>
        <taxon>Sinobacterium</taxon>
    </lineage>
</organism>
<accession>A0ABM9AAT4</accession>
<dbReference type="CDD" id="cd02149">
    <property type="entry name" value="NfsB-like"/>
    <property type="match status" value="1"/>
</dbReference>
<sequence>MTDLLSALQQRYATKVYDSSKRVNQETLSLLMESLRLSPSSINSQPWHFYCVSSPEVKQMIADCSWPANQQKINDCSHVIVFAAKTSFDREDCRDIEAYAANQRGVELNEQRLSMMSGFVDSLGDDSIPHWTKHQVYLALGQFLLSAKLCGLDATPVEGFDSDALDQSLKLREQGFSSTVIALLGYGAEDDFNRPEQAAKVRFPLDQVISFID</sequence>
<evidence type="ECO:0000256" key="4">
    <source>
        <dbReference type="ARBA" id="ARBA00022643"/>
    </source>
</evidence>
<dbReference type="EC" id="1.-.-.-" evidence="8"/>
<gene>
    <name evidence="8" type="primary">nfsB</name>
    <name evidence="8" type="ORF">SIN8267_00400</name>
</gene>
<dbReference type="PANTHER" id="PTHR43673">
    <property type="entry name" value="NAD(P)H NITROREDUCTASE YDGI-RELATED"/>
    <property type="match status" value="1"/>
</dbReference>
<comment type="similarity">
    <text evidence="2">Belongs to the nitroreductase family.</text>
</comment>
<dbReference type="Gene3D" id="3.40.109.10">
    <property type="entry name" value="NADH Oxidase"/>
    <property type="match status" value="1"/>
</dbReference>